<dbReference type="PANTHER" id="PTHR36435">
    <property type="entry name" value="SLR1288 PROTEIN"/>
    <property type="match status" value="1"/>
</dbReference>
<protein>
    <submittedName>
        <fullName evidence="3">Abortive infection protein</fullName>
    </submittedName>
</protein>
<proteinExistence type="predicted"/>
<dbReference type="EMBL" id="CP002446">
    <property type="protein sequence ID" value="ADV26031.1"/>
    <property type="molecule type" value="Genomic_DNA"/>
</dbReference>
<organism evidence="3 4">
    <name type="scientific">Pseudoxanthomonas suwonensis (strain 11-1)</name>
    <dbReference type="NCBI Taxonomy" id="743721"/>
    <lineage>
        <taxon>Bacteria</taxon>
        <taxon>Pseudomonadati</taxon>
        <taxon>Pseudomonadota</taxon>
        <taxon>Gammaproteobacteria</taxon>
        <taxon>Lysobacterales</taxon>
        <taxon>Lysobacteraceae</taxon>
        <taxon>Pseudoxanthomonas</taxon>
    </lineage>
</organism>
<feature type="transmembrane region" description="Helical" evidence="1">
    <location>
        <begin position="174"/>
        <end position="193"/>
    </location>
</feature>
<reference evidence="3 4" key="1">
    <citation type="submission" date="2011-01" db="EMBL/GenBank/DDBJ databases">
        <title>Complete sequence of Pseudoxanthomonas suwonensis 11-1.</title>
        <authorList>
            <consortium name="US DOE Joint Genome Institute"/>
            <person name="Lucas S."/>
            <person name="Copeland A."/>
            <person name="Lapidus A."/>
            <person name="Cheng J.-F."/>
            <person name="Goodwin L."/>
            <person name="Pitluck S."/>
            <person name="Teshima H."/>
            <person name="Detter J.C."/>
            <person name="Han C."/>
            <person name="Tapia R."/>
            <person name="Land M."/>
            <person name="Hauser L."/>
            <person name="Kyrpides N."/>
            <person name="Ivanova N."/>
            <person name="Ovchinnikova G."/>
            <person name="Siebers A.K."/>
            <person name="Allgaier M."/>
            <person name="Thelen M.P."/>
            <person name="Hugenholtz P."/>
            <person name="Gladden J."/>
            <person name="Woyke T."/>
        </authorList>
    </citation>
    <scope>NUCLEOTIDE SEQUENCE [LARGE SCALE GENOMIC DNA]</scope>
    <source>
        <strain evidence="4">11-1</strain>
    </source>
</reference>
<sequence>MDAGTANEATPELEEGELSLAGAATKDVLFLVFMQVPVWLLVMLLVAWPMKAMGTPLPEIPELMLVMLLTAVIACHYRCRITATDMALANAALRRLPTWGWIVLGVLAMEVMDFVVLRVSEWAGQPLVASNHAPIVEAMGASPWLAWLSVCVLGPVAEELAFRRLLFGRFLRAGRPWLGLVLTSVMFACMHEVPGFSEGPWWATGLLWIAYLNAGAVFAGLYWRTGTLWAPILAHMAGNALAMW</sequence>
<dbReference type="PANTHER" id="PTHR36435:SF1">
    <property type="entry name" value="CAAX AMINO TERMINAL PROTEASE FAMILY PROTEIN"/>
    <property type="match status" value="1"/>
</dbReference>
<dbReference type="Proteomes" id="UP000008632">
    <property type="component" value="Chromosome"/>
</dbReference>
<dbReference type="RefSeq" id="WP_013533861.1">
    <property type="nucleotide sequence ID" value="NC_014924.1"/>
</dbReference>
<keyword evidence="1" id="KW-1133">Transmembrane helix</keyword>
<dbReference type="Pfam" id="PF02517">
    <property type="entry name" value="Rce1-like"/>
    <property type="match status" value="1"/>
</dbReference>
<dbReference type="AlphaFoldDB" id="E6WPS6"/>
<keyword evidence="4" id="KW-1185">Reference proteome</keyword>
<accession>E6WPS6</accession>
<feature type="transmembrane region" description="Helical" evidence="1">
    <location>
        <begin position="28"/>
        <end position="48"/>
    </location>
</feature>
<evidence type="ECO:0000256" key="1">
    <source>
        <dbReference type="SAM" id="Phobius"/>
    </source>
</evidence>
<keyword evidence="1" id="KW-0812">Transmembrane</keyword>
<feature type="transmembrane region" description="Helical" evidence="1">
    <location>
        <begin position="60"/>
        <end position="77"/>
    </location>
</feature>
<feature type="transmembrane region" description="Helical" evidence="1">
    <location>
        <begin position="98"/>
        <end position="117"/>
    </location>
</feature>
<dbReference type="KEGG" id="psu:Psesu_0169"/>
<feature type="transmembrane region" description="Helical" evidence="1">
    <location>
        <begin position="205"/>
        <end position="223"/>
    </location>
</feature>
<evidence type="ECO:0000313" key="3">
    <source>
        <dbReference type="EMBL" id="ADV26031.1"/>
    </source>
</evidence>
<dbReference type="HOGENOM" id="CLU_1137307_0_0_6"/>
<keyword evidence="1" id="KW-0472">Membrane</keyword>
<dbReference type="InterPro" id="IPR052710">
    <property type="entry name" value="CAAX_protease"/>
</dbReference>
<name>E6WPS6_PSEUU</name>
<feature type="transmembrane region" description="Helical" evidence="1">
    <location>
        <begin position="144"/>
        <end position="162"/>
    </location>
</feature>
<gene>
    <name evidence="3" type="ordered locus">Psesu_0169</name>
</gene>
<feature type="domain" description="CAAX prenyl protease 2/Lysostaphin resistance protein A-like" evidence="2">
    <location>
        <begin position="142"/>
        <end position="240"/>
    </location>
</feature>
<evidence type="ECO:0000259" key="2">
    <source>
        <dbReference type="Pfam" id="PF02517"/>
    </source>
</evidence>
<dbReference type="GO" id="GO:0080120">
    <property type="term" value="P:CAAX-box protein maturation"/>
    <property type="evidence" value="ECO:0007669"/>
    <property type="project" value="UniProtKB-ARBA"/>
</dbReference>
<evidence type="ECO:0000313" key="4">
    <source>
        <dbReference type="Proteomes" id="UP000008632"/>
    </source>
</evidence>
<dbReference type="eggNOG" id="COG1266">
    <property type="taxonomic scope" value="Bacteria"/>
</dbReference>
<dbReference type="InterPro" id="IPR003675">
    <property type="entry name" value="Rce1/LyrA-like_dom"/>
</dbReference>
<dbReference type="STRING" id="743721.Psesu_0169"/>
<dbReference type="GO" id="GO:0004175">
    <property type="term" value="F:endopeptidase activity"/>
    <property type="evidence" value="ECO:0007669"/>
    <property type="project" value="UniProtKB-ARBA"/>
</dbReference>
<dbReference type="OrthoDB" id="6024813at2"/>